<organism evidence="5 6">
    <name type="scientific">Thalassiosira pseudonana</name>
    <name type="common">Marine diatom</name>
    <name type="synonym">Cyclotella nana</name>
    <dbReference type="NCBI Taxonomy" id="35128"/>
    <lineage>
        <taxon>Eukaryota</taxon>
        <taxon>Sar</taxon>
        <taxon>Stramenopiles</taxon>
        <taxon>Ochrophyta</taxon>
        <taxon>Bacillariophyta</taxon>
        <taxon>Coscinodiscophyceae</taxon>
        <taxon>Thalassiosirophycidae</taxon>
        <taxon>Thalassiosirales</taxon>
        <taxon>Thalassiosiraceae</taxon>
        <taxon>Thalassiosira</taxon>
    </lineage>
</organism>
<dbReference type="PANTHER" id="PTHR13878:SF91">
    <property type="entry name" value="FAD BINDING DOMAIN PROTEIN (AFU_ORTHOLOGUE AFUA_6G12070)-RELATED"/>
    <property type="match status" value="1"/>
</dbReference>
<dbReference type="InterPro" id="IPR016166">
    <property type="entry name" value="FAD-bd_PCMH"/>
</dbReference>
<dbReference type="InterPro" id="IPR016167">
    <property type="entry name" value="FAD-bd_PCMH_sub1"/>
</dbReference>
<reference evidence="5 6" key="2">
    <citation type="journal article" date="2008" name="Nature">
        <title>The Phaeodactylum genome reveals the evolutionary history of diatom genomes.</title>
        <authorList>
            <person name="Bowler C."/>
            <person name="Allen A.E."/>
            <person name="Badger J.H."/>
            <person name="Grimwood J."/>
            <person name="Jabbari K."/>
            <person name="Kuo A."/>
            <person name="Maheswari U."/>
            <person name="Martens C."/>
            <person name="Maumus F."/>
            <person name="Otillar R.P."/>
            <person name="Rayko E."/>
            <person name="Salamov A."/>
            <person name="Vandepoele K."/>
            <person name="Beszteri B."/>
            <person name="Gruber A."/>
            <person name="Heijde M."/>
            <person name="Katinka M."/>
            <person name="Mock T."/>
            <person name="Valentin K."/>
            <person name="Verret F."/>
            <person name="Berges J.A."/>
            <person name="Brownlee C."/>
            <person name="Cadoret J.P."/>
            <person name="Chiovitti A."/>
            <person name="Choi C.J."/>
            <person name="Coesel S."/>
            <person name="De Martino A."/>
            <person name="Detter J.C."/>
            <person name="Durkin C."/>
            <person name="Falciatore A."/>
            <person name="Fournet J."/>
            <person name="Haruta M."/>
            <person name="Huysman M.J."/>
            <person name="Jenkins B.D."/>
            <person name="Jiroutova K."/>
            <person name="Jorgensen R.E."/>
            <person name="Joubert Y."/>
            <person name="Kaplan A."/>
            <person name="Kroger N."/>
            <person name="Kroth P.G."/>
            <person name="La Roche J."/>
            <person name="Lindquist E."/>
            <person name="Lommer M."/>
            <person name="Martin-Jezequel V."/>
            <person name="Lopez P.J."/>
            <person name="Lucas S."/>
            <person name="Mangogna M."/>
            <person name="McGinnis K."/>
            <person name="Medlin L.K."/>
            <person name="Montsant A."/>
            <person name="Oudot-Le Secq M.P."/>
            <person name="Napoli C."/>
            <person name="Obornik M."/>
            <person name="Parker M.S."/>
            <person name="Petit J.L."/>
            <person name="Porcel B.M."/>
            <person name="Poulsen N."/>
            <person name="Robison M."/>
            <person name="Rychlewski L."/>
            <person name="Rynearson T.A."/>
            <person name="Schmutz J."/>
            <person name="Shapiro H."/>
            <person name="Siaut M."/>
            <person name="Stanley M."/>
            <person name="Sussman M.R."/>
            <person name="Taylor A.R."/>
            <person name="Vardi A."/>
            <person name="von Dassow P."/>
            <person name="Vyverman W."/>
            <person name="Willis A."/>
            <person name="Wyrwicz L.S."/>
            <person name="Rokhsar D.S."/>
            <person name="Weissenbach J."/>
            <person name="Armbrust E.V."/>
            <person name="Green B.R."/>
            <person name="Van de Peer Y."/>
            <person name="Grigoriev I.V."/>
        </authorList>
    </citation>
    <scope>NUCLEOTIDE SEQUENCE [LARGE SCALE GENOMIC DNA]</scope>
    <source>
        <strain evidence="5 6">CCMP1335</strain>
    </source>
</reference>
<dbReference type="InterPro" id="IPR036318">
    <property type="entry name" value="FAD-bd_PCMH-like_sf"/>
</dbReference>
<dbReference type="Gene3D" id="3.30.465.10">
    <property type="match status" value="1"/>
</dbReference>
<dbReference type="InterPro" id="IPR050432">
    <property type="entry name" value="FAD-linked_Oxidoreductases_BP"/>
</dbReference>
<dbReference type="OMA" id="TIRMEFI"/>
<dbReference type="Gene3D" id="3.30.43.10">
    <property type="entry name" value="Uridine Diphospho-n-acetylenolpyruvylglucosamine Reductase, domain 2"/>
    <property type="match status" value="1"/>
</dbReference>
<sequence length="737" mass="81180">MKLYIGALILLSVAKPSVARATANVRGLQEEWRADLPWTDLISKLSSSTYLVNTSPSDFIDQCIPEFDKSYENRSNHNMIDQPSGLCMDQLFCAFEECNPNPDRSVPLINQQGDDPYLAYYSYSDLDDSIKKVVDDTSNPTYNLPSKVLFPVVASDVVAAINFAKEHGLEVSVKNSGHNYAGASTKKNTLHLNMNKYTQYAATGIMDCDAEITYEDMTGQPCRLSLAKGKSAVIRVGGGENWDKAYRAVLAANQEQEGGYKYHPVGGAAGTVSPMGWTFQGGLGGTTGGRLYGFGADQVLQLEMVLPSGQHVKFGPTEWEVSEGYDVPKTTTVAGVCRTNPDEMDEDNWLWGDCSEDINFDDLWFAVRGGGGGTWGVILSTHLQLHEHLPLERLFMNLEECINEDELEPSQLQSLVNAYQEFEIKAMFDPESINVTEGESNACGWPTGDAFYSCYGEGSAKVFETAWKKYLESISQRLIDDGVPVDQVDASLNCTGSVIQSFDSYADLVLSMTPIPGKIPDSPQPMITSTTATSSNIIIPKKWVLENIETAVAYFPPAPSGYKAFAGRSTAATSDQANSLSRAHRDGAYMMFIDHNLVGDDFFTYLFPEMFDTSDTTNFPGFIGSNHAGPNTRGPLKEDWTKACPLDWTAEERDEKCISLQEAIYGTKLLKRLEQIKEDIDPNYMFDCYGCIGNNRIKSVDEEEEKTDDSSSASSMLVTCCSYLIYVVCAAFGFAML</sequence>
<dbReference type="GeneID" id="7447359"/>
<evidence type="ECO:0000256" key="3">
    <source>
        <dbReference type="SAM" id="SignalP"/>
    </source>
</evidence>
<reference evidence="5 6" key="1">
    <citation type="journal article" date="2004" name="Science">
        <title>The genome of the diatom Thalassiosira pseudonana: ecology, evolution, and metabolism.</title>
        <authorList>
            <person name="Armbrust E.V."/>
            <person name="Berges J.A."/>
            <person name="Bowler C."/>
            <person name="Green B.R."/>
            <person name="Martinez D."/>
            <person name="Putnam N.H."/>
            <person name="Zhou S."/>
            <person name="Allen A.E."/>
            <person name="Apt K.E."/>
            <person name="Bechner M."/>
            <person name="Brzezinski M.A."/>
            <person name="Chaal B.K."/>
            <person name="Chiovitti A."/>
            <person name="Davis A.K."/>
            <person name="Demarest M.S."/>
            <person name="Detter J.C."/>
            <person name="Glavina T."/>
            <person name="Goodstein D."/>
            <person name="Hadi M.Z."/>
            <person name="Hellsten U."/>
            <person name="Hildebrand M."/>
            <person name="Jenkins B.D."/>
            <person name="Jurka J."/>
            <person name="Kapitonov V.V."/>
            <person name="Kroger N."/>
            <person name="Lau W.W."/>
            <person name="Lane T.W."/>
            <person name="Larimer F.W."/>
            <person name="Lippmeier J.C."/>
            <person name="Lucas S."/>
            <person name="Medina M."/>
            <person name="Montsant A."/>
            <person name="Obornik M."/>
            <person name="Parker M.S."/>
            <person name="Palenik B."/>
            <person name="Pazour G.J."/>
            <person name="Richardson P.M."/>
            <person name="Rynearson T.A."/>
            <person name="Saito M.A."/>
            <person name="Schwartz D.C."/>
            <person name="Thamatrakoln K."/>
            <person name="Valentin K."/>
            <person name="Vardi A."/>
            <person name="Wilkerson F.P."/>
            <person name="Rokhsar D.S."/>
        </authorList>
    </citation>
    <scope>NUCLEOTIDE SEQUENCE [LARGE SCALE GENOMIC DNA]</scope>
    <source>
        <strain evidence="5 6">CCMP1335</strain>
    </source>
</reference>
<dbReference type="GO" id="GO:0071949">
    <property type="term" value="F:FAD binding"/>
    <property type="evidence" value="ECO:0007669"/>
    <property type="project" value="InterPro"/>
</dbReference>
<dbReference type="KEGG" id="tps:THAPSDRAFT_bd1810"/>
<dbReference type="RefSeq" id="XP_002297344.1">
    <property type="nucleotide sequence ID" value="XM_002297308.1"/>
</dbReference>
<gene>
    <name evidence="5" type="ORF">THAPSDRAFT_bd1810</name>
</gene>
<evidence type="ECO:0000313" key="5">
    <source>
        <dbReference type="EMBL" id="EED86354.1"/>
    </source>
</evidence>
<protein>
    <recommendedName>
        <fullName evidence="4">FAD-binding PCMH-type domain-containing protein</fullName>
    </recommendedName>
</protein>
<evidence type="ECO:0000256" key="2">
    <source>
        <dbReference type="ARBA" id="ARBA00023002"/>
    </source>
</evidence>
<dbReference type="AlphaFoldDB" id="B8LE89"/>
<feature type="signal peptide" evidence="3">
    <location>
        <begin position="1"/>
        <end position="19"/>
    </location>
</feature>
<dbReference type="SUPFAM" id="SSF56176">
    <property type="entry name" value="FAD-binding/transporter-associated domain-like"/>
    <property type="match status" value="1"/>
</dbReference>
<keyword evidence="2" id="KW-0560">Oxidoreductase</keyword>
<comment type="similarity">
    <text evidence="1">Belongs to the oxygen-dependent FAD-linked oxidoreductase family.</text>
</comment>
<proteinExistence type="inferred from homology"/>
<dbReference type="Proteomes" id="UP000001449">
    <property type="component" value="Unassembled WGS sequence"/>
</dbReference>
<dbReference type="Pfam" id="PF01565">
    <property type="entry name" value="FAD_binding_4"/>
    <property type="match status" value="1"/>
</dbReference>
<evidence type="ECO:0000259" key="4">
    <source>
        <dbReference type="PROSITE" id="PS51387"/>
    </source>
</evidence>
<evidence type="ECO:0000256" key="1">
    <source>
        <dbReference type="ARBA" id="ARBA00005466"/>
    </source>
</evidence>
<dbReference type="InterPro" id="IPR016169">
    <property type="entry name" value="FAD-bd_PCMH_sub2"/>
</dbReference>
<name>B8LE89_THAPS</name>
<feature type="chain" id="PRO_5002877141" description="FAD-binding PCMH-type domain-containing protein" evidence="3">
    <location>
        <begin position="20"/>
        <end position="737"/>
    </location>
</feature>
<dbReference type="EMBL" id="DS999432">
    <property type="protein sequence ID" value="EED86354.1"/>
    <property type="molecule type" value="Genomic_DNA"/>
</dbReference>
<dbReference type="PaxDb" id="35128-Thapsdraft1810"/>
<dbReference type="PANTHER" id="PTHR13878">
    <property type="entry name" value="GULONOLACTONE OXIDASE"/>
    <property type="match status" value="1"/>
</dbReference>
<dbReference type="eggNOG" id="ENOG502QXEX">
    <property type="taxonomic scope" value="Eukaryota"/>
</dbReference>
<dbReference type="InterPro" id="IPR006094">
    <property type="entry name" value="Oxid_FAD_bind_N"/>
</dbReference>
<dbReference type="PROSITE" id="PS51387">
    <property type="entry name" value="FAD_PCMH"/>
    <property type="match status" value="1"/>
</dbReference>
<dbReference type="STRING" id="35128.B8LE89"/>
<feature type="domain" description="FAD-binding PCMH-type" evidence="4">
    <location>
        <begin position="141"/>
        <end position="388"/>
    </location>
</feature>
<accession>B8LE89</accession>
<dbReference type="GO" id="GO:0016491">
    <property type="term" value="F:oxidoreductase activity"/>
    <property type="evidence" value="ECO:0000318"/>
    <property type="project" value="GO_Central"/>
</dbReference>
<evidence type="ECO:0000313" key="6">
    <source>
        <dbReference type="Proteomes" id="UP000001449"/>
    </source>
</evidence>
<dbReference type="InParanoid" id="B8LE89"/>
<keyword evidence="6" id="KW-1185">Reference proteome</keyword>
<dbReference type="HOGENOM" id="CLU_376665_0_0_1"/>
<keyword evidence="3" id="KW-0732">Signal</keyword>